<dbReference type="FunCoup" id="T1G5X0">
    <property type="interactions" value="36"/>
</dbReference>
<feature type="domain" description="SCP" evidence="1">
    <location>
        <begin position="1"/>
        <end position="121"/>
    </location>
</feature>
<dbReference type="InterPro" id="IPR018244">
    <property type="entry name" value="Allrgn_V5/Tpx1_CS"/>
</dbReference>
<dbReference type="EMBL" id="AMQM01006278">
    <property type="status" value="NOT_ANNOTATED_CDS"/>
    <property type="molecule type" value="Genomic_DNA"/>
</dbReference>
<dbReference type="EnsemblMetazoa" id="HelroT85430">
    <property type="protein sequence ID" value="HelroP85430"/>
    <property type="gene ID" value="HelroG85430"/>
</dbReference>
<dbReference type="Proteomes" id="UP000015101">
    <property type="component" value="Unassembled WGS sequence"/>
</dbReference>
<reference evidence="4" key="1">
    <citation type="submission" date="2012-12" db="EMBL/GenBank/DDBJ databases">
        <authorList>
            <person name="Hellsten U."/>
            <person name="Grimwood J."/>
            <person name="Chapman J.A."/>
            <person name="Shapiro H."/>
            <person name="Aerts A."/>
            <person name="Otillar R.P."/>
            <person name="Terry A.Y."/>
            <person name="Boore J.L."/>
            <person name="Simakov O."/>
            <person name="Marletaz F."/>
            <person name="Cho S.-J."/>
            <person name="Edsinger-Gonzales E."/>
            <person name="Havlak P."/>
            <person name="Kuo D.-H."/>
            <person name="Larsson T."/>
            <person name="Lv J."/>
            <person name="Arendt D."/>
            <person name="Savage R."/>
            <person name="Osoegawa K."/>
            <person name="de Jong P."/>
            <person name="Lindberg D.R."/>
            <person name="Seaver E.C."/>
            <person name="Weisblat D.A."/>
            <person name="Putnam N.H."/>
            <person name="Grigoriev I.V."/>
            <person name="Rokhsar D.S."/>
        </authorList>
    </citation>
    <scope>NUCLEOTIDE SEQUENCE</scope>
</reference>
<dbReference type="InterPro" id="IPR014044">
    <property type="entry name" value="CAP_dom"/>
</dbReference>
<evidence type="ECO:0000313" key="3">
    <source>
        <dbReference type="EnsemblMetazoa" id="HelroP85430"/>
    </source>
</evidence>
<protein>
    <recommendedName>
        <fullName evidence="1">SCP domain-containing protein</fullName>
    </recommendedName>
</protein>
<dbReference type="PRINTS" id="PR00837">
    <property type="entry name" value="V5TPXLIKE"/>
</dbReference>
<dbReference type="InterPro" id="IPR002413">
    <property type="entry name" value="V5_allergen-like"/>
</dbReference>
<dbReference type="AlphaFoldDB" id="T1G5X0"/>
<dbReference type="GeneID" id="20216467"/>
<dbReference type="CTD" id="20216467"/>
<reference evidence="3" key="3">
    <citation type="submission" date="2015-06" db="UniProtKB">
        <authorList>
            <consortium name="EnsemblMetazoa"/>
        </authorList>
    </citation>
    <scope>IDENTIFICATION</scope>
</reference>
<evidence type="ECO:0000313" key="2">
    <source>
        <dbReference type="EMBL" id="ESN97583.1"/>
    </source>
</evidence>
<dbReference type="GO" id="GO:0005615">
    <property type="term" value="C:extracellular space"/>
    <property type="evidence" value="ECO:0000318"/>
    <property type="project" value="GO_Central"/>
</dbReference>
<dbReference type="PANTHER" id="PTHR10334">
    <property type="entry name" value="CYSTEINE-RICH SECRETORY PROTEIN-RELATED"/>
    <property type="match status" value="1"/>
</dbReference>
<dbReference type="InterPro" id="IPR035940">
    <property type="entry name" value="CAP_sf"/>
</dbReference>
<sequence length="125" mass="13766">WSDKLASYAAAWAKKCTSQHGQPEEAKNDGFIGQNIYLSTAGTPNYKNATQSWYEEKADYNYNSNSCEPDRKCGHYTQVVWARTTDVGCAAEVCSGGIQGGTFTSGYIIVCNYLPPGNWIGEKPY</sequence>
<dbReference type="RefSeq" id="XP_009024294.1">
    <property type="nucleotide sequence ID" value="XM_009026046.1"/>
</dbReference>
<dbReference type="KEGG" id="hro:HELRODRAFT_85430"/>
<gene>
    <name evidence="3" type="primary">20216467</name>
    <name evidence="2" type="ORF">HELRODRAFT_85430</name>
</gene>
<dbReference type="OMA" id="GHICMHY"/>
<dbReference type="PRINTS" id="PR00838">
    <property type="entry name" value="V5ALLERGEN"/>
</dbReference>
<dbReference type="HOGENOM" id="CLU_035730_8_4_1"/>
<dbReference type="SUPFAM" id="SSF55797">
    <property type="entry name" value="PR-1-like"/>
    <property type="match status" value="1"/>
</dbReference>
<dbReference type="InterPro" id="IPR001283">
    <property type="entry name" value="CRISP-related"/>
</dbReference>
<name>T1G5X0_HELRO</name>
<evidence type="ECO:0000313" key="4">
    <source>
        <dbReference type="Proteomes" id="UP000015101"/>
    </source>
</evidence>
<accession>T1G5X0</accession>
<dbReference type="SMART" id="SM00198">
    <property type="entry name" value="SCP"/>
    <property type="match status" value="1"/>
</dbReference>
<dbReference type="OrthoDB" id="674273at2759"/>
<dbReference type="PROSITE" id="PS01010">
    <property type="entry name" value="CRISP_2"/>
    <property type="match status" value="1"/>
</dbReference>
<dbReference type="eggNOG" id="KOG3017">
    <property type="taxonomic scope" value="Eukaryota"/>
</dbReference>
<dbReference type="InParanoid" id="T1G5X0"/>
<dbReference type="STRING" id="6412.T1G5X0"/>
<evidence type="ECO:0000259" key="1">
    <source>
        <dbReference type="SMART" id="SM00198"/>
    </source>
</evidence>
<dbReference type="Gene3D" id="3.40.33.10">
    <property type="entry name" value="CAP"/>
    <property type="match status" value="1"/>
</dbReference>
<reference evidence="2 4" key="2">
    <citation type="journal article" date="2013" name="Nature">
        <title>Insights into bilaterian evolution from three spiralian genomes.</title>
        <authorList>
            <person name="Simakov O."/>
            <person name="Marletaz F."/>
            <person name="Cho S.J."/>
            <person name="Edsinger-Gonzales E."/>
            <person name="Havlak P."/>
            <person name="Hellsten U."/>
            <person name="Kuo D.H."/>
            <person name="Larsson T."/>
            <person name="Lv J."/>
            <person name="Arendt D."/>
            <person name="Savage R."/>
            <person name="Osoegawa K."/>
            <person name="de Jong P."/>
            <person name="Grimwood J."/>
            <person name="Chapman J.A."/>
            <person name="Shapiro H."/>
            <person name="Aerts A."/>
            <person name="Otillar R.P."/>
            <person name="Terry A.Y."/>
            <person name="Boore J.L."/>
            <person name="Grigoriev I.V."/>
            <person name="Lindberg D.R."/>
            <person name="Seaver E.C."/>
            <person name="Weisblat D.A."/>
            <person name="Putnam N.H."/>
            <person name="Rokhsar D.S."/>
        </authorList>
    </citation>
    <scope>NUCLEOTIDE SEQUENCE</scope>
</reference>
<dbReference type="PROSITE" id="PS01009">
    <property type="entry name" value="CRISP_1"/>
    <property type="match status" value="1"/>
</dbReference>
<dbReference type="Pfam" id="PF00188">
    <property type="entry name" value="CAP"/>
    <property type="match status" value="1"/>
</dbReference>
<dbReference type="EMBL" id="KB097336">
    <property type="protein sequence ID" value="ESN97583.1"/>
    <property type="molecule type" value="Genomic_DNA"/>
</dbReference>
<organism evidence="3 4">
    <name type="scientific">Helobdella robusta</name>
    <name type="common">Californian leech</name>
    <dbReference type="NCBI Taxonomy" id="6412"/>
    <lineage>
        <taxon>Eukaryota</taxon>
        <taxon>Metazoa</taxon>
        <taxon>Spiralia</taxon>
        <taxon>Lophotrochozoa</taxon>
        <taxon>Annelida</taxon>
        <taxon>Clitellata</taxon>
        <taxon>Hirudinea</taxon>
        <taxon>Rhynchobdellida</taxon>
        <taxon>Glossiphoniidae</taxon>
        <taxon>Helobdella</taxon>
    </lineage>
</organism>
<proteinExistence type="predicted"/>
<keyword evidence="4" id="KW-1185">Reference proteome</keyword>